<reference evidence="1" key="1">
    <citation type="journal article" date="2014" name="Front. Microbiol.">
        <title>High frequency of phylogenetically diverse reductive dehalogenase-homologous genes in deep subseafloor sedimentary metagenomes.</title>
        <authorList>
            <person name="Kawai M."/>
            <person name="Futagami T."/>
            <person name="Toyoda A."/>
            <person name="Takaki Y."/>
            <person name="Nishi S."/>
            <person name="Hori S."/>
            <person name="Arai W."/>
            <person name="Tsubouchi T."/>
            <person name="Morono Y."/>
            <person name="Uchiyama I."/>
            <person name="Ito T."/>
            <person name="Fujiyama A."/>
            <person name="Inagaki F."/>
            <person name="Takami H."/>
        </authorList>
    </citation>
    <scope>NUCLEOTIDE SEQUENCE</scope>
    <source>
        <strain evidence="1">Expedition CK06-06</strain>
    </source>
</reference>
<comment type="caution">
    <text evidence="1">The sequence shown here is derived from an EMBL/GenBank/DDBJ whole genome shotgun (WGS) entry which is preliminary data.</text>
</comment>
<protein>
    <submittedName>
        <fullName evidence="1">Uncharacterized protein</fullName>
    </submittedName>
</protein>
<evidence type="ECO:0000313" key="1">
    <source>
        <dbReference type="EMBL" id="GAI17427.1"/>
    </source>
</evidence>
<dbReference type="EMBL" id="BARV01006859">
    <property type="protein sequence ID" value="GAI17427.1"/>
    <property type="molecule type" value="Genomic_DNA"/>
</dbReference>
<dbReference type="PANTHER" id="PTHR38075">
    <property type="entry name" value="DUF4139 DOMAIN-CONTAINING PROTEIN"/>
    <property type="match status" value="1"/>
</dbReference>
<sequence length="163" mass="18715">MRKTLALEEAVAGAGFEEKEFFEYHLYTLPRKVTVADKEIKQISLFEPASTPVEKVYLYQPDRNPRQVKVTVEFRNSRETGLGMPLPAGRIRLFKADDDGAMILLGEDRIRHTPKDEELKVTVGYAFDIAAEEKLIDQVRISSRVDEREWNTTLAESYIPQLL</sequence>
<dbReference type="AlphaFoldDB" id="X1LDP8"/>
<dbReference type="PANTHER" id="PTHR38075:SF1">
    <property type="entry name" value="DUF4139 DOMAIN-CONTAINING PROTEIN"/>
    <property type="match status" value="1"/>
</dbReference>
<accession>X1LDP8</accession>
<organism evidence="1">
    <name type="scientific">marine sediment metagenome</name>
    <dbReference type="NCBI Taxonomy" id="412755"/>
    <lineage>
        <taxon>unclassified sequences</taxon>
        <taxon>metagenomes</taxon>
        <taxon>ecological metagenomes</taxon>
    </lineage>
</organism>
<gene>
    <name evidence="1" type="ORF">S06H3_14033</name>
</gene>
<proteinExistence type="predicted"/>
<name>X1LDP8_9ZZZZ</name>